<accession>A0ABS3WU82</accession>
<dbReference type="InterPro" id="IPR000182">
    <property type="entry name" value="GNAT_dom"/>
</dbReference>
<sequence>MDSPDAVATVRAYIREIAGRYYGRPATEQEIDAALAGEPDDGLVPPKGVFMLARDHRDGAVGNVGGCVAVLMVTGTTAEIRRVWVAPHARRSGLGKLLVNTAEHAALDMGATAVRLDTRDDLVEARRLYARLGYEEIAPFNDSPYADHWFGKPLVPASPEPSM</sequence>
<keyword evidence="1" id="KW-0808">Transferase</keyword>
<dbReference type="InterPro" id="IPR050832">
    <property type="entry name" value="Bact_Acetyltransf"/>
</dbReference>
<keyword evidence="5" id="KW-1185">Reference proteome</keyword>
<evidence type="ECO:0000259" key="3">
    <source>
        <dbReference type="PROSITE" id="PS51186"/>
    </source>
</evidence>
<evidence type="ECO:0000256" key="1">
    <source>
        <dbReference type="ARBA" id="ARBA00022679"/>
    </source>
</evidence>
<evidence type="ECO:0000256" key="2">
    <source>
        <dbReference type="ARBA" id="ARBA00023315"/>
    </source>
</evidence>
<reference evidence="4 5" key="1">
    <citation type="submission" date="2021-02" db="EMBL/GenBank/DDBJ databases">
        <title>Streptomyces spirodelae sp. nov., isolated from duckweed.</title>
        <authorList>
            <person name="Saimee Y."/>
            <person name="Duangmal K."/>
        </authorList>
    </citation>
    <scope>NUCLEOTIDE SEQUENCE [LARGE SCALE GENOMIC DNA]</scope>
    <source>
        <strain evidence="4 5">DW4-2</strain>
    </source>
</reference>
<dbReference type="SUPFAM" id="SSF55729">
    <property type="entry name" value="Acyl-CoA N-acyltransferases (Nat)"/>
    <property type="match status" value="1"/>
</dbReference>
<dbReference type="Gene3D" id="3.40.630.30">
    <property type="match status" value="1"/>
</dbReference>
<dbReference type="PROSITE" id="PS51186">
    <property type="entry name" value="GNAT"/>
    <property type="match status" value="1"/>
</dbReference>
<keyword evidence="2" id="KW-0012">Acyltransferase</keyword>
<evidence type="ECO:0000313" key="4">
    <source>
        <dbReference type="EMBL" id="MBO8186695.1"/>
    </source>
</evidence>
<feature type="domain" description="N-acetyltransferase" evidence="3">
    <location>
        <begin position="21"/>
        <end position="155"/>
    </location>
</feature>
<dbReference type="InterPro" id="IPR016181">
    <property type="entry name" value="Acyl_CoA_acyltransferase"/>
</dbReference>
<dbReference type="CDD" id="cd04301">
    <property type="entry name" value="NAT_SF"/>
    <property type="match status" value="1"/>
</dbReference>
<evidence type="ECO:0000313" key="5">
    <source>
        <dbReference type="Proteomes" id="UP001518976"/>
    </source>
</evidence>
<comment type="caution">
    <text evidence="4">The sequence shown here is derived from an EMBL/GenBank/DDBJ whole genome shotgun (WGS) entry which is preliminary data.</text>
</comment>
<dbReference type="EMBL" id="JAFFZN010000012">
    <property type="protein sequence ID" value="MBO8186695.1"/>
    <property type="molecule type" value="Genomic_DNA"/>
</dbReference>
<dbReference type="Proteomes" id="UP001518976">
    <property type="component" value="Unassembled WGS sequence"/>
</dbReference>
<protein>
    <submittedName>
        <fullName evidence="4">GNAT family N-acetyltransferase</fullName>
    </submittedName>
</protein>
<gene>
    <name evidence="4" type="ORF">JW592_14675</name>
</gene>
<name>A0ABS3WU82_9ACTN</name>
<dbReference type="PANTHER" id="PTHR43877:SF2">
    <property type="entry name" value="AMINOALKYLPHOSPHONATE N-ACETYLTRANSFERASE-RELATED"/>
    <property type="match status" value="1"/>
</dbReference>
<dbReference type="Pfam" id="PF00583">
    <property type="entry name" value="Acetyltransf_1"/>
    <property type="match status" value="1"/>
</dbReference>
<organism evidence="4 5">
    <name type="scientific">Streptomyces spirodelae</name>
    <dbReference type="NCBI Taxonomy" id="2812904"/>
    <lineage>
        <taxon>Bacteria</taxon>
        <taxon>Bacillati</taxon>
        <taxon>Actinomycetota</taxon>
        <taxon>Actinomycetes</taxon>
        <taxon>Kitasatosporales</taxon>
        <taxon>Streptomycetaceae</taxon>
        <taxon>Streptomyces</taxon>
    </lineage>
</organism>
<dbReference type="PANTHER" id="PTHR43877">
    <property type="entry name" value="AMINOALKYLPHOSPHONATE N-ACETYLTRANSFERASE-RELATED-RELATED"/>
    <property type="match status" value="1"/>
</dbReference>
<proteinExistence type="predicted"/>